<dbReference type="CDD" id="cd11613">
    <property type="entry name" value="SAF_AH_GD"/>
    <property type="match status" value="1"/>
</dbReference>
<comment type="similarity">
    <text evidence="1">Belongs to the UxaA family.</text>
</comment>
<reference evidence="4 5" key="1">
    <citation type="submission" date="2016-10" db="EMBL/GenBank/DDBJ databases">
        <authorList>
            <person name="de Groot N.N."/>
        </authorList>
    </citation>
    <scope>NUCLEOTIDE SEQUENCE [LARGE SCALE GENOMIC DNA]</scope>
    <source>
        <strain evidence="4 5">DSM 21668</strain>
    </source>
</reference>
<dbReference type="Gene3D" id="2.30.130.110">
    <property type="match status" value="1"/>
</dbReference>
<dbReference type="InterPro" id="IPR048332">
    <property type="entry name" value="GD_AH_C"/>
</dbReference>
<dbReference type="SMART" id="SM00858">
    <property type="entry name" value="SAF"/>
    <property type="match status" value="1"/>
</dbReference>
<dbReference type="GO" id="GO:0016829">
    <property type="term" value="F:lyase activity"/>
    <property type="evidence" value="ECO:0007669"/>
    <property type="project" value="UniProtKB-KW"/>
</dbReference>
<dbReference type="STRING" id="563176.SAMN04488090_1976"/>
<evidence type="ECO:0000256" key="1">
    <source>
        <dbReference type="ARBA" id="ARBA00010986"/>
    </source>
</evidence>
<feature type="domain" description="SAF" evidence="3">
    <location>
        <begin position="12"/>
        <end position="83"/>
    </location>
</feature>
<dbReference type="PANTHER" id="PTHR30536:SF5">
    <property type="entry name" value="ALTRONATE DEHYDRATASE"/>
    <property type="match status" value="1"/>
</dbReference>
<sequence>MQQRVLKVHPSDNVIVALTDLKKGEVITFEGVDYELVDDIAAKHKFLTEDRAVGEHITMYGVLVGKAKQAIPRGGLMHTFNTTHASDDFGLGTRKLDWHKPDTGRFEGRSFMGYPRQDGSVGTANYWIVLPMVFCETRNLEVMREALVDSLGYAKSQVWKDQTDQLVSLYKAGKSVAEILEADVAVETTTGTSSRLFPNIDGVKFLNHEMGCGGTRSDAQALCGLLAGYVTHPNVAGATVLSLGCQNAQVSILQEEIAKRDPNFSKPLLVFEQQEIGSEEKLISEAIKQTFAGLIEANKLERQPAPLSKLVIGLECGGSDGFSGISANPAIGHTSDILVALGGTVILAEFPELCGVEQELSDRCVDEPTALRFNSLMKTYNSRAEAVGSGFYMNPSPGNIKDGLITDAIKSAGAAKKGGTSPVVDVLDYPERVTKPGLNLVCTPGNDVESTTAEVASGATVVLFTTGLGTPTGNPVTPVIKLSTNTKLYNKMNDIIDINCGSIIDGNETIEHAGERILEYVIQVASGEVQPHSVRLGQDDFIPWKRGVSL</sequence>
<dbReference type="Proteomes" id="UP000198901">
    <property type="component" value="Unassembled WGS sequence"/>
</dbReference>
<dbReference type="GO" id="GO:0016787">
    <property type="term" value="F:hydrolase activity"/>
    <property type="evidence" value="ECO:0007669"/>
    <property type="project" value="UniProtKB-KW"/>
</dbReference>
<dbReference type="InterPro" id="IPR044144">
    <property type="entry name" value="SAF_UxaA/GarD"/>
</dbReference>
<dbReference type="InterPro" id="IPR052172">
    <property type="entry name" value="UxaA_altronate/galactarate_dh"/>
</dbReference>
<gene>
    <name evidence="4" type="ORF">SAMN04488090_1976</name>
</gene>
<keyword evidence="4" id="KW-0378">Hydrolase</keyword>
<dbReference type="RefSeq" id="WP_093201070.1">
    <property type="nucleotide sequence ID" value="NZ_FNGS01000003.1"/>
</dbReference>
<accession>A0A1G9NEE3</accession>
<dbReference type="GO" id="GO:0019698">
    <property type="term" value="P:D-galacturonate catabolic process"/>
    <property type="evidence" value="ECO:0007669"/>
    <property type="project" value="TreeGrafter"/>
</dbReference>
<proteinExistence type="inferred from homology"/>
<dbReference type="Pfam" id="PF04295">
    <property type="entry name" value="GD_AH_second"/>
    <property type="match status" value="1"/>
</dbReference>
<protein>
    <submittedName>
        <fullName evidence="4">Altronate hydrolase</fullName>
    </submittedName>
</protein>
<evidence type="ECO:0000259" key="3">
    <source>
        <dbReference type="SMART" id="SM00858"/>
    </source>
</evidence>
<keyword evidence="2" id="KW-0456">Lyase</keyword>
<evidence type="ECO:0000313" key="4">
    <source>
        <dbReference type="EMBL" id="SDL84840.1"/>
    </source>
</evidence>
<organism evidence="4 5">
    <name type="scientific">Siphonobacter aquaeclarae</name>
    <dbReference type="NCBI Taxonomy" id="563176"/>
    <lineage>
        <taxon>Bacteria</taxon>
        <taxon>Pseudomonadati</taxon>
        <taxon>Bacteroidota</taxon>
        <taxon>Cytophagia</taxon>
        <taxon>Cytophagales</taxon>
        <taxon>Cytophagaceae</taxon>
        <taxon>Siphonobacter</taxon>
    </lineage>
</organism>
<dbReference type="InterPro" id="IPR013974">
    <property type="entry name" value="SAF"/>
</dbReference>
<dbReference type="PANTHER" id="PTHR30536">
    <property type="entry name" value="ALTRONATE/GALACTARATE DEHYDRATASE"/>
    <property type="match status" value="1"/>
</dbReference>
<dbReference type="Pfam" id="PF20629">
    <property type="entry name" value="GD_AH_C"/>
    <property type="match status" value="1"/>
</dbReference>
<dbReference type="Pfam" id="PF08666">
    <property type="entry name" value="SAF"/>
    <property type="match status" value="1"/>
</dbReference>
<evidence type="ECO:0000313" key="5">
    <source>
        <dbReference type="Proteomes" id="UP000198901"/>
    </source>
</evidence>
<dbReference type="EMBL" id="FNGS01000003">
    <property type="protein sequence ID" value="SDL84840.1"/>
    <property type="molecule type" value="Genomic_DNA"/>
</dbReference>
<name>A0A1G9NEE3_9BACT</name>
<dbReference type="AlphaFoldDB" id="A0A1G9NEE3"/>
<dbReference type="InterPro" id="IPR007392">
    <property type="entry name" value="GD_AH_second"/>
</dbReference>
<keyword evidence="5" id="KW-1185">Reference proteome</keyword>
<dbReference type="OrthoDB" id="9804574at2"/>
<evidence type="ECO:0000256" key="2">
    <source>
        <dbReference type="ARBA" id="ARBA00023239"/>
    </source>
</evidence>